<feature type="region of interest" description="Disordered" evidence="1">
    <location>
        <begin position="1"/>
        <end position="138"/>
    </location>
</feature>
<protein>
    <submittedName>
        <fullName evidence="2">Uncharacterized protein</fullName>
    </submittedName>
</protein>
<keyword evidence="3" id="KW-1185">Reference proteome</keyword>
<feature type="compositionally biased region" description="Polar residues" evidence="1">
    <location>
        <begin position="98"/>
        <end position="112"/>
    </location>
</feature>
<feature type="compositionally biased region" description="Polar residues" evidence="1">
    <location>
        <begin position="23"/>
        <end position="43"/>
    </location>
</feature>
<dbReference type="EMBL" id="CP089274">
    <property type="protein sequence ID" value="USP74317.1"/>
    <property type="molecule type" value="Genomic_DNA"/>
</dbReference>
<evidence type="ECO:0000256" key="1">
    <source>
        <dbReference type="SAM" id="MobiDB-lite"/>
    </source>
</evidence>
<feature type="compositionally biased region" description="Polar residues" evidence="1">
    <location>
        <begin position="69"/>
        <end position="80"/>
    </location>
</feature>
<evidence type="ECO:0000313" key="2">
    <source>
        <dbReference type="EMBL" id="USP74317.1"/>
    </source>
</evidence>
<evidence type="ECO:0000313" key="3">
    <source>
        <dbReference type="Proteomes" id="UP001056012"/>
    </source>
</evidence>
<name>A0A9Q9DP97_CURCL</name>
<gene>
    <name evidence="2" type="ORF">yc1106_01591</name>
</gene>
<dbReference type="VEuPathDB" id="FungiDB:yc1106_01591"/>
<feature type="compositionally biased region" description="Basic and acidic residues" evidence="1">
    <location>
        <begin position="44"/>
        <end position="64"/>
    </location>
</feature>
<dbReference type="AlphaFoldDB" id="A0A9Q9DP97"/>
<proteinExistence type="predicted"/>
<sequence length="203" mass="23124">MAHRPTRSAGGSNGSAYHGGSRPSVSETTQPTSYTRGQQYNPQDDTHYIEVLRPPRHDHRRLERLMNNPAFQTGSDSSYGARNASPHGEDEGWYSFGNMLSTPHARQTQSGEANRAQPAGPSSYAPQIMRRTPEHDYSEPYNAVGFVRRDGRVHDNAEVYEEYRPYEQVDRFDENRSEAWTNVSFPRLVKPENGNAQNHRFQK</sequence>
<dbReference type="Proteomes" id="UP001056012">
    <property type="component" value="Chromosome 1"/>
</dbReference>
<accession>A0A9Q9DP97</accession>
<organism evidence="2 3">
    <name type="scientific">Curvularia clavata</name>
    <dbReference type="NCBI Taxonomy" id="95742"/>
    <lineage>
        <taxon>Eukaryota</taxon>
        <taxon>Fungi</taxon>
        <taxon>Dikarya</taxon>
        <taxon>Ascomycota</taxon>
        <taxon>Pezizomycotina</taxon>
        <taxon>Dothideomycetes</taxon>
        <taxon>Pleosporomycetidae</taxon>
        <taxon>Pleosporales</taxon>
        <taxon>Pleosporineae</taxon>
        <taxon>Pleosporaceae</taxon>
        <taxon>Curvularia</taxon>
    </lineage>
</organism>
<dbReference type="OrthoDB" id="3693211at2759"/>
<reference evidence="2" key="1">
    <citation type="submission" date="2021-12" db="EMBL/GenBank/DDBJ databases">
        <title>Curvularia clavata genome.</title>
        <authorList>
            <person name="Cao Y."/>
        </authorList>
    </citation>
    <scope>NUCLEOTIDE SEQUENCE</scope>
    <source>
        <strain evidence="2">Yc1106</strain>
    </source>
</reference>